<name>A0A1N6Y6N2_9SPIO</name>
<feature type="domain" description="eCIS core" evidence="1">
    <location>
        <begin position="62"/>
        <end position="139"/>
    </location>
</feature>
<evidence type="ECO:0000259" key="1">
    <source>
        <dbReference type="Pfam" id="PF13699"/>
    </source>
</evidence>
<dbReference type="OrthoDB" id="292792at2"/>
<dbReference type="RefSeq" id="WP_076490002.1">
    <property type="nucleotide sequence ID" value="NZ_FTMS01000041.1"/>
</dbReference>
<evidence type="ECO:0000313" key="3">
    <source>
        <dbReference type="Proteomes" id="UP000186400"/>
    </source>
</evidence>
<dbReference type="InterPro" id="IPR025295">
    <property type="entry name" value="eCIS_core_dom"/>
</dbReference>
<dbReference type="STRING" id="159291.SAMN05920897_1414"/>
<proteinExistence type="predicted"/>
<gene>
    <name evidence="2" type="ORF">SAMN05920897_1414</name>
</gene>
<sequence length="282" mass="32093">MSRSIHGEIRRYVEDVLALHRGIMQLKEDGGTHSLLRKKDYGGGQVGWDVQEHRRDEDRVFPLDMATREQYERLFGVDLSLVRIHLGPDAEAITRSNGALAVSIGYDLYFSQGSYAPDSEEGLKLLAHELAHVVQFQRGNRLVYAEEIELMEEYALAMEASMSRVRLHGVHGPIVGTGTESGIDPEGLDEALRDAGQEGYAGGNPEEKSMAAFENRNRRITYRVQLPSGRMVRMSRGEYHAVMDRVSDGIRAWLEDERRARTTEEYEQLMLRYYSWLQRACA</sequence>
<evidence type="ECO:0000313" key="2">
    <source>
        <dbReference type="EMBL" id="SIR10240.1"/>
    </source>
</evidence>
<dbReference type="Pfam" id="PF13699">
    <property type="entry name" value="eCIS_core"/>
    <property type="match status" value="1"/>
</dbReference>
<keyword evidence="3" id="KW-1185">Reference proteome</keyword>
<reference evidence="2 3" key="1">
    <citation type="submission" date="2017-01" db="EMBL/GenBank/DDBJ databases">
        <authorList>
            <person name="Mah S.A."/>
            <person name="Swanson W.J."/>
            <person name="Moy G.W."/>
            <person name="Vacquier V.D."/>
        </authorList>
    </citation>
    <scope>NUCLEOTIDE SEQUENCE [LARGE SCALE GENOMIC DNA]</scope>
    <source>
        <strain evidence="2 3">ASpG1</strain>
    </source>
</reference>
<accession>A0A1N6Y6N2</accession>
<organism evidence="2 3">
    <name type="scientific">Alkalispirochaeta americana</name>
    <dbReference type="NCBI Taxonomy" id="159291"/>
    <lineage>
        <taxon>Bacteria</taxon>
        <taxon>Pseudomonadati</taxon>
        <taxon>Spirochaetota</taxon>
        <taxon>Spirochaetia</taxon>
        <taxon>Spirochaetales</taxon>
        <taxon>Spirochaetaceae</taxon>
        <taxon>Alkalispirochaeta</taxon>
    </lineage>
</organism>
<dbReference type="AlphaFoldDB" id="A0A1N6Y6N2"/>
<dbReference type="EMBL" id="FTMS01000041">
    <property type="protein sequence ID" value="SIR10240.1"/>
    <property type="molecule type" value="Genomic_DNA"/>
</dbReference>
<protein>
    <recommendedName>
        <fullName evidence="1">eCIS core domain-containing protein</fullName>
    </recommendedName>
</protein>
<dbReference type="Proteomes" id="UP000186400">
    <property type="component" value="Unassembled WGS sequence"/>
</dbReference>